<evidence type="ECO:0000259" key="3">
    <source>
        <dbReference type="Pfam" id="PF00326"/>
    </source>
</evidence>
<evidence type="ECO:0000256" key="2">
    <source>
        <dbReference type="SAM" id="SignalP"/>
    </source>
</evidence>
<dbReference type="InterPro" id="IPR050300">
    <property type="entry name" value="GDXG_lipolytic_enzyme"/>
</dbReference>
<dbReference type="InterPro" id="IPR001375">
    <property type="entry name" value="Peptidase_S9_cat"/>
</dbReference>
<dbReference type="PANTHER" id="PTHR48081:SF6">
    <property type="entry name" value="PEPTIDASE S9 PROLYL OLIGOPEPTIDASE CATALYTIC DOMAIN-CONTAINING PROTEIN"/>
    <property type="match status" value="1"/>
</dbReference>
<keyword evidence="2" id="KW-0732">Signal</keyword>
<dbReference type="Gene3D" id="3.40.50.1820">
    <property type="entry name" value="alpha/beta hydrolase"/>
    <property type="match status" value="1"/>
</dbReference>
<feature type="chain" id="PRO_5031325609" evidence="2">
    <location>
        <begin position="22"/>
        <end position="335"/>
    </location>
</feature>
<evidence type="ECO:0000313" key="4">
    <source>
        <dbReference type="EMBL" id="NYZ63200.1"/>
    </source>
</evidence>
<keyword evidence="1 4" id="KW-0378">Hydrolase</keyword>
<dbReference type="Proteomes" id="UP000589896">
    <property type="component" value="Unassembled WGS sequence"/>
</dbReference>
<name>A0A7Z0TYS0_9GAMM</name>
<dbReference type="GO" id="GO:0006508">
    <property type="term" value="P:proteolysis"/>
    <property type="evidence" value="ECO:0007669"/>
    <property type="project" value="InterPro"/>
</dbReference>
<gene>
    <name evidence="4" type="ORF">H0E82_10550</name>
</gene>
<feature type="domain" description="Peptidase S9 prolyl oligopeptidase catalytic" evidence="3">
    <location>
        <begin position="125"/>
        <end position="331"/>
    </location>
</feature>
<evidence type="ECO:0000313" key="5">
    <source>
        <dbReference type="Proteomes" id="UP000589896"/>
    </source>
</evidence>
<proteinExistence type="predicted"/>
<dbReference type="SUPFAM" id="SSF53474">
    <property type="entry name" value="alpha/beta-Hydrolases"/>
    <property type="match status" value="1"/>
</dbReference>
<dbReference type="PANTHER" id="PTHR48081">
    <property type="entry name" value="AB HYDROLASE SUPERFAMILY PROTEIN C4A8.06C"/>
    <property type="match status" value="1"/>
</dbReference>
<organism evidence="4 5">
    <name type="scientific">Luteimonas deserti</name>
    <dbReference type="NCBI Taxonomy" id="2752306"/>
    <lineage>
        <taxon>Bacteria</taxon>
        <taxon>Pseudomonadati</taxon>
        <taxon>Pseudomonadota</taxon>
        <taxon>Gammaproteobacteria</taxon>
        <taxon>Lysobacterales</taxon>
        <taxon>Lysobacteraceae</taxon>
        <taxon>Luteimonas</taxon>
    </lineage>
</organism>
<dbReference type="InterPro" id="IPR029058">
    <property type="entry name" value="AB_hydrolase_fold"/>
</dbReference>
<dbReference type="Pfam" id="PF00326">
    <property type="entry name" value="Peptidase_S9"/>
    <property type="match status" value="1"/>
</dbReference>
<reference evidence="4 5" key="1">
    <citation type="submission" date="2020-07" db="EMBL/GenBank/DDBJ databases">
        <title>isolation of Luteimonas sp. SJ-16.</title>
        <authorList>
            <person name="Huang X.-X."/>
            <person name="Xu L."/>
            <person name="Sun J.-Q."/>
        </authorList>
    </citation>
    <scope>NUCLEOTIDE SEQUENCE [LARGE SCALE GENOMIC DNA]</scope>
    <source>
        <strain evidence="4 5">SJ-16</strain>
    </source>
</reference>
<dbReference type="RefSeq" id="WP_180545410.1">
    <property type="nucleotide sequence ID" value="NZ_JACCJZ010000017.1"/>
</dbReference>
<dbReference type="AlphaFoldDB" id="A0A7Z0TYS0"/>
<sequence length="335" mass="36367">MKRSGYLVLGLLALMASAVWSRERAHASGVEPVRGAPVVNAVAGVPSMPYWRDIPLWPERSPVLQAGIDALAHEAWALTHPSLLVYRPTVPSTRTAVLVFPGGGYKTLAIGPRSTLGLYGSDVCSWLADAGITCVLVKYRVPNTGCNWNPVTRRHEAPTIPMALQDAQRAMALVRYNAEAWGIEPNRIGVMGFSAGGNLAVLTSTGFATRAYSAFDAADAVSIRPDFAIPVYPGHMTMEHKNLRPRDSEAARQLNSDIVVSSAVPPTLLIHANDDPVDPVDYSVVYEQALREVGVDVSLIRYETGGHAFGVHRQGTDSDRWTQDAMRWLGEIGMR</sequence>
<comment type="caution">
    <text evidence="4">The sequence shown here is derived from an EMBL/GenBank/DDBJ whole genome shotgun (WGS) entry which is preliminary data.</text>
</comment>
<dbReference type="GO" id="GO:0008236">
    <property type="term" value="F:serine-type peptidase activity"/>
    <property type="evidence" value="ECO:0007669"/>
    <property type="project" value="InterPro"/>
</dbReference>
<accession>A0A7Z0TYS0</accession>
<feature type="signal peptide" evidence="2">
    <location>
        <begin position="1"/>
        <end position="21"/>
    </location>
</feature>
<dbReference type="EMBL" id="JACCJZ010000017">
    <property type="protein sequence ID" value="NYZ63200.1"/>
    <property type="molecule type" value="Genomic_DNA"/>
</dbReference>
<evidence type="ECO:0000256" key="1">
    <source>
        <dbReference type="ARBA" id="ARBA00022801"/>
    </source>
</evidence>
<keyword evidence="5" id="KW-1185">Reference proteome</keyword>
<protein>
    <submittedName>
        <fullName evidence="4">Alpha/beta hydrolase</fullName>
    </submittedName>
</protein>